<accession>A0A6M1R2L1</accession>
<protein>
    <submittedName>
        <fullName evidence="1">Uncharacterized protein</fullName>
    </submittedName>
</protein>
<organism evidence="1 2">
    <name type="scientific">Grimontia sedimenti</name>
    <dbReference type="NCBI Taxonomy" id="2711294"/>
    <lineage>
        <taxon>Bacteria</taxon>
        <taxon>Pseudomonadati</taxon>
        <taxon>Pseudomonadota</taxon>
        <taxon>Gammaproteobacteria</taxon>
        <taxon>Vibrionales</taxon>
        <taxon>Vibrionaceae</taxon>
        <taxon>Grimontia</taxon>
    </lineage>
</organism>
<dbReference type="EMBL" id="JAALDL010000001">
    <property type="protein sequence ID" value="NGN96523.1"/>
    <property type="molecule type" value="Genomic_DNA"/>
</dbReference>
<reference evidence="1 2" key="1">
    <citation type="submission" date="2020-02" db="EMBL/GenBank/DDBJ databases">
        <title>The draft genome of Grimontia sedimenta sp. nov., isolated from benthic sediments near coral reefs south of Kuwait.</title>
        <authorList>
            <person name="Mahmoud H.M."/>
            <person name="Jose L."/>
            <person name="Eapen S."/>
        </authorList>
    </citation>
    <scope>NUCLEOTIDE SEQUENCE [LARGE SCALE GENOMIC DNA]</scope>
    <source>
        <strain evidence="1 2">S25</strain>
    </source>
</reference>
<evidence type="ECO:0000313" key="1">
    <source>
        <dbReference type="EMBL" id="NGN96523.1"/>
    </source>
</evidence>
<keyword evidence="2" id="KW-1185">Reference proteome</keyword>
<evidence type="ECO:0000313" key="2">
    <source>
        <dbReference type="Proteomes" id="UP000473008"/>
    </source>
</evidence>
<comment type="caution">
    <text evidence="1">The sequence shown here is derived from an EMBL/GenBank/DDBJ whole genome shotgun (WGS) entry which is preliminary data.</text>
</comment>
<name>A0A6M1R2L1_9GAMM</name>
<gene>
    <name evidence="1" type="ORF">G5S52_02295</name>
</gene>
<proteinExistence type="predicted"/>
<dbReference type="RefSeq" id="WP_165011609.1">
    <property type="nucleotide sequence ID" value="NZ_JAALDL010000001.1"/>
</dbReference>
<dbReference type="AlphaFoldDB" id="A0A6M1R2L1"/>
<sequence>MVVKTNDSDLISDDRRGIHRFVHQGEIVARLIHGLWRFNRKHFLIEDLSKNLDDERFLKDVGLTRAQVEKEIQKLRHSKI</sequence>
<dbReference type="Proteomes" id="UP000473008">
    <property type="component" value="Unassembled WGS sequence"/>
</dbReference>